<sequence length="125" mass="13439">MSTEPTEPTDRESFAPLMFLEYDSAPGSYGLILSDDHMVSTAAAFGERGHEGGGYDWEAVARSAIRSRAPELAERVAYDCEAGMFAAHGTDAGALRRLGALLSEAHRDPAVLAAYLEAADPDWFD</sequence>
<evidence type="ECO:0000313" key="2">
    <source>
        <dbReference type="Proteomes" id="UP000509303"/>
    </source>
</evidence>
<proteinExistence type="predicted"/>
<organism evidence="1 2">
    <name type="scientific">Streptomyces buecherae</name>
    <dbReference type="NCBI Taxonomy" id="2763006"/>
    <lineage>
        <taxon>Bacteria</taxon>
        <taxon>Bacillati</taxon>
        <taxon>Actinomycetota</taxon>
        <taxon>Actinomycetes</taxon>
        <taxon>Kitasatosporales</taxon>
        <taxon>Streptomycetaceae</taxon>
        <taxon>Streptomyces</taxon>
    </lineage>
</organism>
<dbReference type="GeneID" id="95459667"/>
<gene>
    <name evidence="1" type="ORF">HUT08_31835</name>
</gene>
<reference evidence="1 2" key="1">
    <citation type="submission" date="2020-06" db="EMBL/GenBank/DDBJ databases">
        <title>Genome mining for natural products.</title>
        <authorList>
            <person name="Zhang B."/>
            <person name="Shi J."/>
            <person name="Ge H."/>
        </authorList>
    </citation>
    <scope>NUCLEOTIDE SEQUENCE [LARGE SCALE GENOMIC DNA]</scope>
    <source>
        <strain evidence="1 2">NA00687</strain>
    </source>
</reference>
<dbReference type="RefSeq" id="WP_176165083.1">
    <property type="nucleotide sequence ID" value="NZ_CP054929.1"/>
</dbReference>
<dbReference type="AlphaFoldDB" id="A0A7H8NFW5"/>
<dbReference type="Proteomes" id="UP000509303">
    <property type="component" value="Chromosome"/>
</dbReference>
<dbReference type="Pfam" id="PF15595">
    <property type="entry name" value="Imm51"/>
    <property type="match status" value="1"/>
</dbReference>
<dbReference type="EMBL" id="CP054929">
    <property type="protein sequence ID" value="QKW53377.1"/>
    <property type="molecule type" value="Genomic_DNA"/>
</dbReference>
<name>A0A7H8NFW5_9ACTN</name>
<accession>A0A7H8NFW5</accession>
<dbReference type="InterPro" id="IPR028956">
    <property type="entry name" value="Imm51"/>
</dbReference>
<keyword evidence="2" id="KW-1185">Reference proteome</keyword>
<evidence type="ECO:0000313" key="1">
    <source>
        <dbReference type="EMBL" id="QKW53377.1"/>
    </source>
</evidence>
<protein>
    <submittedName>
        <fullName evidence="1">Uncharacterized protein</fullName>
    </submittedName>
</protein>
<accession>A0A7G8K7Q0</accession>